<sequence>MFDSFDEETGELSRLEYYADGTYKRFFTNAEVVGKFSTGPVEHQLLFGTEYRHNAENPRFQFSNPYPSINVFNPIYSGLRYEIAPEFFRVDNVDTIGVYLQDQINLLSNLKVLAGVRYDYVDQFRTTQDLGEPREEFEQRDSNFSPRFGVVYQPIQPLSLYASYTTSFSPSFAASLNEDDSTFDPETGRQVEVGIKADILDQLSLTLAAFDIRKQNVSTPDPENPLFSVQTGEVASRGAELNLGGEILPGWNIAASYTYLDAFVSQDNTDIVGNDLANAPDNQISLWTSYEIQQGNLQGLGLGLGLFYVGDRPGDLDNTFELPSYFRTDAALFYKRNNWRAQLNLENLFNVEYFSSANYGSRLGINPGAPLRVLGKLSVEF</sequence>
<evidence type="ECO:0000256" key="8">
    <source>
        <dbReference type="ARBA" id="ARBA00023065"/>
    </source>
</evidence>
<keyword evidence="14" id="KW-0675">Receptor</keyword>
<evidence type="ECO:0000256" key="12">
    <source>
        <dbReference type="PROSITE-ProRule" id="PRU01360"/>
    </source>
</evidence>
<name>A0A6J4IU65_9CYAN</name>
<keyword evidence="3 12" id="KW-1134">Transmembrane beta strand</keyword>
<protein>
    <submittedName>
        <fullName evidence="14">Ferrichrome-iron receptor</fullName>
    </submittedName>
</protein>
<dbReference type="GO" id="GO:0015891">
    <property type="term" value="P:siderophore transport"/>
    <property type="evidence" value="ECO:0007669"/>
    <property type="project" value="InterPro"/>
</dbReference>
<dbReference type="EMBL" id="CADCTM010000357">
    <property type="protein sequence ID" value="CAA9258875.1"/>
    <property type="molecule type" value="Genomic_DNA"/>
</dbReference>
<evidence type="ECO:0000256" key="1">
    <source>
        <dbReference type="ARBA" id="ARBA00004571"/>
    </source>
</evidence>
<dbReference type="InterPro" id="IPR010105">
    <property type="entry name" value="TonB_sidphr_rcpt"/>
</dbReference>
<keyword evidence="5 12" id="KW-0812">Transmembrane</keyword>
<dbReference type="Pfam" id="PF00593">
    <property type="entry name" value="TonB_dep_Rec_b-barrel"/>
    <property type="match status" value="1"/>
</dbReference>
<keyword evidence="6" id="KW-0732">Signal</keyword>
<dbReference type="FunFam" id="2.40.170.20:FF:000005">
    <property type="entry name" value="TonB-dependent siderophore receptor"/>
    <property type="match status" value="1"/>
</dbReference>
<evidence type="ECO:0000259" key="13">
    <source>
        <dbReference type="Pfam" id="PF00593"/>
    </source>
</evidence>
<evidence type="ECO:0000256" key="3">
    <source>
        <dbReference type="ARBA" id="ARBA00022452"/>
    </source>
</evidence>
<dbReference type="Gene3D" id="2.40.170.20">
    <property type="entry name" value="TonB-dependent receptor, beta-barrel domain"/>
    <property type="match status" value="1"/>
</dbReference>
<evidence type="ECO:0000256" key="10">
    <source>
        <dbReference type="ARBA" id="ARBA00023136"/>
    </source>
</evidence>
<evidence type="ECO:0000256" key="4">
    <source>
        <dbReference type="ARBA" id="ARBA00022496"/>
    </source>
</evidence>
<dbReference type="InterPro" id="IPR000531">
    <property type="entry name" value="Beta-barrel_TonB"/>
</dbReference>
<evidence type="ECO:0000256" key="6">
    <source>
        <dbReference type="ARBA" id="ARBA00022729"/>
    </source>
</evidence>
<keyword evidence="11 12" id="KW-0998">Cell outer membrane</keyword>
<comment type="similarity">
    <text evidence="12">Belongs to the TonB-dependent receptor family.</text>
</comment>
<gene>
    <name evidence="14" type="ORF">AVDCRST_MAG92-2345</name>
</gene>
<keyword evidence="9" id="KW-0798">TonB box</keyword>
<keyword evidence="8" id="KW-0406">Ion transport</keyword>
<dbReference type="NCBIfam" id="TIGR01783">
    <property type="entry name" value="TonB-siderophor"/>
    <property type="match status" value="1"/>
</dbReference>
<reference evidence="14" key="1">
    <citation type="submission" date="2020-02" db="EMBL/GenBank/DDBJ databases">
        <authorList>
            <person name="Meier V. D."/>
        </authorList>
    </citation>
    <scope>NUCLEOTIDE SEQUENCE</scope>
    <source>
        <strain evidence="14">AVDCRST_MAG92</strain>
    </source>
</reference>
<dbReference type="AlphaFoldDB" id="A0A6J4IU65"/>
<organism evidence="14">
    <name type="scientific">uncultured Coleofasciculus sp</name>
    <dbReference type="NCBI Taxonomy" id="1267456"/>
    <lineage>
        <taxon>Bacteria</taxon>
        <taxon>Bacillati</taxon>
        <taxon>Cyanobacteriota</taxon>
        <taxon>Cyanophyceae</taxon>
        <taxon>Coleofasciculales</taxon>
        <taxon>Coleofasciculaceae</taxon>
        <taxon>Coleofasciculus</taxon>
        <taxon>environmental samples</taxon>
    </lineage>
</organism>
<dbReference type="PANTHER" id="PTHR32552:SF68">
    <property type="entry name" value="FERRICHROME OUTER MEMBRANE TRANSPORTER_PHAGE RECEPTOR"/>
    <property type="match status" value="1"/>
</dbReference>
<evidence type="ECO:0000256" key="11">
    <source>
        <dbReference type="ARBA" id="ARBA00023237"/>
    </source>
</evidence>
<dbReference type="GO" id="GO:0009279">
    <property type="term" value="C:cell outer membrane"/>
    <property type="evidence" value="ECO:0007669"/>
    <property type="project" value="UniProtKB-SubCell"/>
</dbReference>
<evidence type="ECO:0000256" key="7">
    <source>
        <dbReference type="ARBA" id="ARBA00023004"/>
    </source>
</evidence>
<keyword evidence="10 12" id="KW-0472">Membrane</keyword>
<evidence type="ECO:0000256" key="2">
    <source>
        <dbReference type="ARBA" id="ARBA00022448"/>
    </source>
</evidence>
<dbReference type="PANTHER" id="PTHR32552">
    <property type="entry name" value="FERRICHROME IRON RECEPTOR-RELATED"/>
    <property type="match status" value="1"/>
</dbReference>
<dbReference type="InterPro" id="IPR036942">
    <property type="entry name" value="Beta-barrel_TonB_sf"/>
</dbReference>
<keyword evidence="2 12" id="KW-0813">Transport</keyword>
<dbReference type="SUPFAM" id="SSF56935">
    <property type="entry name" value="Porins"/>
    <property type="match status" value="1"/>
</dbReference>
<proteinExistence type="inferred from homology"/>
<accession>A0A6J4IU65</accession>
<dbReference type="PROSITE" id="PS52016">
    <property type="entry name" value="TONB_DEPENDENT_REC_3"/>
    <property type="match status" value="1"/>
</dbReference>
<comment type="subcellular location">
    <subcellularLocation>
        <location evidence="1 12">Cell outer membrane</location>
        <topology evidence="1 12">Multi-pass membrane protein</topology>
    </subcellularLocation>
</comment>
<dbReference type="GO" id="GO:0038023">
    <property type="term" value="F:signaling receptor activity"/>
    <property type="evidence" value="ECO:0007669"/>
    <property type="project" value="InterPro"/>
</dbReference>
<feature type="domain" description="TonB-dependent receptor-like beta-barrel" evidence="13">
    <location>
        <begin position="17"/>
        <end position="348"/>
    </location>
</feature>
<evidence type="ECO:0000313" key="14">
    <source>
        <dbReference type="EMBL" id="CAA9258875.1"/>
    </source>
</evidence>
<evidence type="ECO:0000256" key="5">
    <source>
        <dbReference type="ARBA" id="ARBA00022692"/>
    </source>
</evidence>
<keyword evidence="7" id="KW-0408">Iron</keyword>
<dbReference type="InterPro" id="IPR039426">
    <property type="entry name" value="TonB-dep_rcpt-like"/>
</dbReference>
<keyword evidence="4" id="KW-0410">Iron transport</keyword>
<evidence type="ECO:0000256" key="9">
    <source>
        <dbReference type="ARBA" id="ARBA00023077"/>
    </source>
</evidence>
<dbReference type="GO" id="GO:0015344">
    <property type="term" value="F:siderophore uptake transmembrane transporter activity"/>
    <property type="evidence" value="ECO:0007669"/>
    <property type="project" value="TreeGrafter"/>
</dbReference>